<evidence type="ECO:0000313" key="3">
    <source>
        <dbReference type="EMBL" id="CAF9933683.1"/>
    </source>
</evidence>
<organism evidence="3 4">
    <name type="scientific">Heterodermia speciosa</name>
    <dbReference type="NCBI Taxonomy" id="116794"/>
    <lineage>
        <taxon>Eukaryota</taxon>
        <taxon>Fungi</taxon>
        <taxon>Dikarya</taxon>
        <taxon>Ascomycota</taxon>
        <taxon>Pezizomycotina</taxon>
        <taxon>Lecanoromycetes</taxon>
        <taxon>OSLEUM clade</taxon>
        <taxon>Lecanoromycetidae</taxon>
        <taxon>Caliciales</taxon>
        <taxon>Physciaceae</taxon>
        <taxon>Heterodermia</taxon>
    </lineage>
</organism>
<evidence type="ECO:0000313" key="4">
    <source>
        <dbReference type="Proteomes" id="UP000664521"/>
    </source>
</evidence>
<feature type="region of interest" description="Disordered" evidence="1">
    <location>
        <begin position="233"/>
        <end position="256"/>
    </location>
</feature>
<sequence>MEIAGLTISVAGLATLFDLCLRGFDLLEQGKDFSRDHTILMARLNAQRKIFTIWGEAVGLSASKDLNYDNFSSDSELRTVVKTHLDCISLIFEDAAQLSKKYGLKPTENGSPRTPTQPPFRSYLGWFQKHTSRRRKAKWAIRDLAKFKSMLDDLGRLITDLRDITSSLADVKHQREVFVTEVVDQLTDIEDLEVIEEALSQEDPTLSSAASERRTVLTQTAFTVRSLAGPSAHRYEDDDMHTHADLDPGAQLSDLTDTSSDELNEVQLEDEETPCEISAKYGHQNNLSEIQRIDLMGLARFCPLFEADPSPSTLSSHGCKWVLRELRRFHESASETPFISIGFADVGNECQLVDLSSHHSMYLLTFQDHLIGRFQAPVSRPRPQMLSFGK</sequence>
<name>A0A8H3IV55_9LECA</name>
<dbReference type="InterPro" id="IPR038305">
    <property type="entry name" value="HeLo_sf"/>
</dbReference>
<evidence type="ECO:0000259" key="2">
    <source>
        <dbReference type="Pfam" id="PF14479"/>
    </source>
</evidence>
<dbReference type="Pfam" id="PF14479">
    <property type="entry name" value="HeLo"/>
    <property type="match status" value="1"/>
</dbReference>
<dbReference type="Proteomes" id="UP000664521">
    <property type="component" value="Unassembled WGS sequence"/>
</dbReference>
<protein>
    <recommendedName>
        <fullName evidence="2">Prion-inhibition and propagation HeLo domain-containing protein</fullName>
    </recommendedName>
</protein>
<comment type="caution">
    <text evidence="3">The sequence shown here is derived from an EMBL/GenBank/DDBJ whole genome shotgun (WGS) entry which is preliminary data.</text>
</comment>
<proteinExistence type="predicted"/>
<evidence type="ECO:0000256" key="1">
    <source>
        <dbReference type="SAM" id="MobiDB-lite"/>
    </source>
</evidence>
<dbReference type="InterPro" id="IPR029498">
    <property type="entry name" value="HeLo_dom"/>
</dbReference>
<dbReference type="OrthoDB" id="20872at2759"/>
<feature type="compositionally biased region" description="Basic and acidic residues" evidence="1">
    <location>
        <begin position="233"/>
        <end position="246"/>
    </location>
</feature>
<accession>A0A8H3IV55</accession>
<keyword evidence="4" id="KW-1185">Reference proteome</keyword>
<dbReference type="AlphaFoldDB" id="A0A8H3IV55"/>
<dbReference type="EMBL" id="CAJPDS010000069">
    <property type="protein sequence ID" value="CAF9933683.1"/>
    <property type="molecule type" value="Genomic_DNA"/>
</dbReference>
<reference evidence="3" key="1">
    <citation type="submission" date="2021-03" db="EMBL/GenBank/DDBJ databases">
        <authorList>
            <person name="Tagirdzhanova G."/>
        </authorList>
    </citation>
    <scope>NUCLEOTIDE SEQUENCE</scope>
</reference>
<dbReference type="Gene3D" id="1.20.120.1020">
    <property type="entry name" value="Prion-inhibition and propagation, HeLo domain"/>
    <property type="match status" value="1"/>
</dbReference>
<dbReference type="PANTHER" id="PTHR37542">
    <property type="entry name" value="HELO DOMAIN-CONTAINING PROTEIN-RELATED"/>
    <property type="match status" value="1"/>
</dbReference>
<feature type="domain" description="Prion-inhibition and propagation HeLo" evidence="2">
    <location>
        <begin position="5"/>
        <end position="195"/>
    </location>
</feature>
<gene>
    <name evidence="3" type="ORF">HETSPECPRED_008743</name>
</gene>